<dbReference type="Gene3D" id="3.30.565.10">
    <property type="entry name" value="Histidine kinase-like ATPase, C-terminal domain"/>
    <property type="match status" value="1"/>
</dbReference>
<dbReference type="InterPro" id="IPR011495">
    <property type="entry name" value="Sig_transdc_His_kin_sub2_dim/P"/>
</dbReference>
<dbReference type="EMBL" id="WTZA01000002">
    <property type="protein sequence ID" value="MXO75739.1"/>
    <property type="molecule type" value="Genomic_DNA"/>
</dbReference>
<keyword evidence="5" id="KW-0547">Nucleotide-binding</keyword>
<dbReference type="InterPro" id="IPR003594">
    <property type="entry name" value="HATPase_dom"/>
</dbReference>
<organism evidence="9 10">
    <name type="scientific">Tsuneonella aeria</name>
    <dbReference type="NCBI Taxonomy" id="1837929"/>
    <lineage>
        <taxon>Bacteria</taxon>
        <taxon>Pseudomonadati</taxon>
        <taxon>Pseudomonadota</taxon>
        <taxon>Alphaproteobacteria</taxon>
        <taxon>Sphingomonadales</taxon>
        <taxon>Erythrobacteraceae</taxon>
        <taxon>Tsuneonella</taxon>
    </lineage>
</organism>
<evidence type="ECO:0000256" key="5">
    <source>
        <dbReference type="ARBA" id="ARBA00022741"/>
    </source>
</evidence>
<dbReference type="Proteomes" id="UP000439522">
    <property type="component" value="Unassembled WGS sequence"/>
</dbReference>
<keyword evidence="10" id="KW-1185">Reference proteome</keyword>
<evidence type="ECO:0000313" key="10">
    <source>
        <dbReference type="Proteomes" id="UP000439522"/>
    </source>
</evidence>
<dbReference type="EC" id="2.7.13.3" evidence="2"/>
<proteinExistence type="predicted"/>
<accession>A0A6I4TDS4</accession>
<sequence>MDELAEATAREIDHRVMNSLHFVSGLLKMQSRSSDVGDGSLHLKSAANRVASVAQVHRHFYADGDKEVSFIAFLRRLCDDLGSVLDRQIVVDGDEGVVPANSIQAIGLITNELVTNSAKYGSGMIDVTFRISDDLNKLIVCDEGRGLPAGLDPYASTAGLGMRVITSLATQLQGTLTAGPRENGKGACLTVAFPRSA</sequence>
<dbReference type="InterPro" id="IPR036890">
    <property type="entry name" value="HATPase_C_sf"/>
</dbReference>
<dbReference type="OrthoDB" id="9812260at2"/>
<dbReference type="SMART" id="SM00387">
    <property type="entry name" value="HATPase_c"/>
    <property type="match status" value="1"/>
</dbReference>
<evidence type="ECO:0000256" key="1">
    <source>
        <dbReference type="ARBA" id="ARBA00000085"/>
    </source>
</evidence>
<dbReference type="GO" id="GO:0005524">
    <property type="term" value="F:ATP binding"/>
    <property type="evidence" value="ECO:0007669"/>
    <property type="project" value="UniProtKB-KW"/>
</dbReference>
<keyword evidence="7" id="KW-0067">ATP-binding</keyword>
<evidence type="ECO:0000256" key="2">
    <source>
        <dbReference type="ARBA" id="ARBA00012438"/>
    </source>
</evidence>
<dbReference type="RefSeq" id="WP_160611628.1">
    <property type="nucleotide sequence ID" value="NZ_WTZA01000002.1"/>
</dbReference>
<dbReference type="PANTHER" id="PTHR41523:SF8">
    <property type="entry name" value="ETHYLENE RESPONSE SENSOR PROTEIN"/>
    <property type="match status" value="1"/>
</dbReference>
<name>A0A6I4TDS4_9SPHN</name>
<evidence type="ECO:0000256" key="4">
    <source>
        <dbReference type="ARBA" id="ARBA00022679"/>
    </source>
</evidence>
<feature type="domain" description="Histidine kinase/HSP90-like ATPase" evidence="8">
    <location>
        <begin position="101"/>
        <end position="197"/>
    </location>
</feature>
<evidence type="ECO:0000256" key="3">
    <source>
        <dbReference type="ARBA" id="ARBA00022553"/>
    </source>
</evidence>
<keyword evidence="6" id="KW-0418">Kinase</keyword>
<dbReference type="PANTHER" id="PTHR41523">
    <property type="entry name" value="TWO-COMPONENT SYSTEM SENSOR PROTEIN"/>
    <property type="match status" value="1"/>
</dbReference>
<dbReference type="SUPFAM" id="SSF55874">
    <property type="entry name" value="ATPase domain of HSP90 chaperone/DNA topoisomerase II/histidine kinase"/>
    <property type="match status" value="1"/>
</dbReference>
<evidence type="ECO:0000256" key="6">
    <source>
        <dbReference type="ARBA" id="ARBA00022777"/>
    </source>
</evidence>
<evidence type="ECO:0000259" key="8">
    <source>
        <dbReference type="SMART" id="SM00387"/>
    </source>
</evidence>
<gene>
    <name evidence="9" type="ORF">GRI40_10970</name>
</gene>
<dbReference type="Pfam" id="PF02518">
    <property type="entry name" value="HATPase_c"/>
    <property type="match status" value="1"/>
</dbReference>
<keyword evidence="3" id="KW-0597">Phosphoprotein</keyword>
<reference evidence="9 10" key="1">
    <citation type="submission" date="2019-12" db="EMBL/GenBank/DDBJ databases">
        <title>Genomic-based taxomic classification of the family Erythrobacteraceae.</title>
        <authorList>
            <person name="Xu L."/>
        </authorList>
    </citation>
    <scope>NUCLEOTIDE SEQUENCE [LARGE SCALE GENOMIC DNA]</scope>
    <source>
        <strain evidence="9 10">100921-2</strain>
    </source>
</reference>
<evidence type="ECO:0000313" key="9">
    <source>
        <dbReference type="EMBL" id="MXO75739.1"/>
    </source>
</evidence>
<dbReference type="GO" id="GO:0004673">
    <property type="term" value="F:protein histidine kinase activity"/>
    <property type="evidence" value="ECO:0007669"/>
    <property type="project" value="UniProtKB-EC"/>
</dbReference>
<comment type="caution">
    <text evidence="9">The sequence shown here is derived from an EMBL/GenBank/DDBJ whole genome shotgun (WGS) entry which is preliminary data.</text>
</comment>
<comment type="catalytic activity">
    <reaction evidence="1">
        <text>ATP + protein L-histidine = ADP + protein N-phospho-L-histidine.</text>
        <dbReference type="EC" id="2.7.13.3"/>
    </reaction>
</comment>
<dbReference type="Pfam" id="PF07568">
    <property type="entry name" value="HisKA_2"/>
    <property type="match status" value="1"/>
</dbReference>
<evidence type="ECO:0000256" key="7">
    <source>
        <dbReference type="ARBA" id="ARBA00022840"/>
    </source>
</evidence>
<dbReference type="AlphaFoldDB" id="A0A6I4TDS4"/>
<keyword evidence="4" id="KW-0808">Transferase</keyword>
<protein>
    <recommendedName>
        <fullName evidence="2">histidine kinase</fullName>
        <ecNumber evidence="2">2.7.13.3</ecNumber>
    </recommendedName>
</protein>